<dbReference type="Proteomes" id="UP000248090">
    <property type="component" value="Unassembled WGS sequence"/>
</dbReference>
<protein>
    <submittedName>
        <fullName evidence="5">MarR family transcriptional regulator</fullName>
    </submittedName>
</protein>
<dbReference type="InterPro" id="IPR036388">
    <property type="entry name" value="WH-like_DNA-bd_sf"/>
</dbReference>
<dbReference type="SUPFAM" id="SSF46785">
    <property type="entry name" value="Winged helix' DNA-binding domain"/>
    <property type="match status" value="1"/>
</dbReference>
<dbReference type="PRINTS" id="PR00598">
    <property type="entry name" value="HTHMARR"/>
</dbReference>
<dbReference type="SMART" id="SM00347">
    <property type="entry name" value="HTH_MARR"/>
    <property type="match status" value="1"/>
</dbReference>
<evidence type="ECO:0000313" key="6">
    <source>
        <dbReference type="Proteomes" id="UP000248090"/>
    </source>
</evidence>
<dbReference type="InterPro" id="IPR036390">
    <property type="entry name" value="WH_DNA-bd_sf"/>
</dbReference>
<dbReference type="PROSITE" id="PS50995">
    <property type="entry name" value="HTH_MARR_2"/>
    <property type="match status" value="1"/>
</dbReference>
<comment type="caution">
    <text evidence="5">The sequence shown here is derived from an EMBL/GenBank/DDBJ whole genome shotgun (WGS) entry which is preliminary data.</text>
</comment>
<evidence type="ECO:0000256" key="3">
    <source>
        <dbReference type="ARBA" id="ARBA00023163"/>
    </source>
</evidence>
<dbReference type="PANTHER" id="PTHR42756">
    <property type="entry name" value="TRANSCRIPTIONAL REGULATOR, MARR"/>
    <property type="match status" value="1"/>
</dbReference>
<keyword evidence="2" id="KW-0238">DNA-binding</keyword>
<dbReference type="InterPro" id="IPR000835">
    <property type="entry name" value="HTH_MarR-typ"/>
</dbReference>
<accession>A0ABX5LXL5</accession>
<gene>
    <name evidence="5" type="ORF">WH50_12475</name>
</gene>
<name>A0ABX5LXL5_9GAMM</name>
<dbReference type="Gene3D" id="1.10.10.10">
    <property type="entry name" value="Winged helix-like DNA-binding domain superfamily/Winged helix DNA-binding domain"/>
    <property type="match status" value="1"/>
</dbReference>
<evidence type="ECO:0000313" key="5">
    <source>
        <dbReference type="EMBL" id="PXF30932.1"/>
    </source>
</evidence>
<dbReference type="Pfam" id="PF01047">
    <property type="entry name" value="MarR"/>
    <property type="match status" value="1"/>
</dbReference>
<reference evidence="5 6" key="1">
    <citation type="submission" date="2015-03" db="EMBL/GenBank/DDBJ databases">
        <authorList>
            <person name="Krishnan R."/>
            <person name="Midha S."/>
            <person name="Patil P.B."/>
            <person name="Rameshkumar N."/>
        </authorList>
    </citation>
    <scope>NUCLEOTIDE SEQUENCE [LARGE SCALE GENOMIC DNA]</scope>
    <source>
        <strain evidence="5 6">L1E11</strain>
    </source>
</reference>
<keyword evidence="1" id="KW-0805">Transcription regulation</keyword>
<dbReference type="PANTHER" id="PTHR42756:SF1">
    <property type="entry name" value="TRANSCRIPTIONAL REPRESSOR OF EMRAB OPERON"/>
    <property type="match status" value="1"/>
</dbReference>
<proteinExistence type="predicted"/>
<feature type="domain" description="HTH marR-type" evidence="4">
    <location>
        <begin position="8"/>
        <end position="151"/>
    </location>
</feature>
<sequence length="181" mass="20000">MSNNNVQNTHIMALLRELHGSLLEIVGIMNSPQRDEAMVKEAGISLDRALFPLLVMVERLGPIGIVELAERAGRDYTTVSRQIAKLDSLGLVGRQESPLDRRVRMAVITDSGKAMTDRIDEARQRIGLAIFAGWEEQDIENLVRLMGRFSRDVRQAADSLGEPLLPEMAEPAISDQPGVAE</sequence>
<evidence type="ECO:0000259" key="4">
    <source>
        <dbReference type="PROSITE" id="PS50995"/>
    </source>
</evidence>
<dbReference type="RefSeq" id="WP_110187617.1">
    <property type="nucleotide sequence ID" value="NZ_CP177354.1"/>
</dbReference>
<keyword evidence="3" id="KW-0804">Transcription</keyword>
<keyword evidence="6" id="KW-1185">Reference proteome</keyword>
<evidence type="ECO:0000256" key="2">
    <source>
        <dbReference type="ARBA" id="ARBA00023125"/>
    </source>
</evidence>
<dbReference type="EMBL" id="LAPT01000056">
    <property type="protein sequence ID" value="PXF30932.1"/>
    <property type="molecule type" value="Genomic_DNA"/>
</dbReference>
<organism evidence="5 6">
    <name type="scientific">Pokkaliibacter plantistimulans</name>
    <dbReference type="NCBI Taxonomy" id="1635171"/>
    <lineage>
        <taxon>Bacteria</taxon>
        <taxon>Pseudomonadati</taxon>
        <taxon>Pseudomonadota</taxon>
        <taxon>Gammaproteobacteria</taxon>
        <taxon>Oceanospirillales</taxon>
        <taxon>Balneatrichaceae</taxon>
        <taxon>Pokkaliibacter</taxon>
    </lineage>
</organism>
<evidence type="ECO:0000256" key="1">
    <source>
        <dbReference type="ARBA" id="ARBA00023015"/>
    </source>
</evidence>